<evidence type="ECO:0000313" key="1">
    <source>
        <dbReference type="EMBL" id="EPA05210.1"/>
    </source>
</evidence>
<dbReference type="AlphaFoldDB" id="S2E1L9"/>
<keyword evidence="2" id="KW-1185">Reference proteome</keyword>
<comment type="caution">
    <text evidence="1">The sequence shown here is derived from an EMBL/GenBank/DDBJ whole genome shotgun (WGS) entry which is preliminary data.</text>
</comment>
<dbReference type="Proteomes" id="UP000014065">
    <property type="component" value="Unassembled WGS sequence"/>
</dbReference>
<organism evidence="1 2">
    <name type="scientific">Candidatus Nitrosarchaeum limnium BG20</name>
    <dbReference type="NCBI Taxonomy" id="859192"/>
    <lineage>
        <taxon>Archaea</taxon>
        <taxon>Nitrososphaerota</taxon>
        <taxon>Nitrososphaeria</taxon>
        <taxon>Nitrosopumilales</taxon>
        <taxon>Nitrosopumilaceae</taxon>
        <taxon>Nitrosarchaeum</taxon>
    </lineage>
</organism>
<accession>S2E1L9</accession>
<sequence>MDNLIMKKIRIAFIYKKSYVFLSGKHFDNTTYHFFMNALKRSNSLDVTYFPSDNIFDVKNLKGKFDIILLPDNHSVAVPELIGIKNNSIPIICRIGDPHNAKSMNKHNYHEEIGIDYYFNFTHKDYFYKYYPSNFRYKTIIFGLEPILYENLTPYKDRIKNRILNSGAIGNAKIFSRIINSIRNPDSNAYKHYKLRTMCNQLPYVDYTSTLEHEYVNDRYPLLLSKYAASIVATTYFPTIRYWEVPAAGCLTFMEITEKNNGRYLGYKDEETAIFINEKNYKSKFEEYLEDIDNPKWLEIANAGRQYALSELNNDKATDSLVELMQELI</sequence>
<evidence type="ECO:0008006" key="3">
    <source>
        <dbReference type="Google" id="ProtNLM"/>
    </source>
</evidence>
<reference evidence="1 2" key="1">
    <citation type="journal article" date="2012" name="J. Bacteriol.">
        <title>Genome Sequence of "Candidatus Nitrosoarchaeum limnia" BG20, a Low-Salinity Ammonia-Oxidizing Archaeon from the San Francisco Bay Estuary.</title>
        <authorList>
            <person name="Mosier A.C."/>
            <person name="Allen E.E."/>
            <person name="Kim M."/>
            <person name="Ferriera S."/>
            <person name="Francis C.A."/>
        </authorList>
    </citation>
    <scope>NUCLEOTIDE SEQUENCE [LARGE SCALE GENOMIC DNA]</scope>
    <source>
        <strain evidence="1 2">BG20</strain>
    </source>
</reference>
<evidence type="ECO:0000313" key="2">
    <source>
        <dbReference type="Proteomes" id="UP000014065"/>
    </source>
</evidence>
<protein>
    <recommendedName>
        <fullName evidence="3">DUF3880 domain-containing protein</fullName>
    </recommendedName>
</protein>
<gene>
    <name evidence="1" type="ORF">BG20_I0180</name>
</gene>
<proteinExistence type="predicted"/>
<dbReference type="EMBL" id="AHJG01000197">
    <property type="protein sequence ID" value="EPA05210.1"/>
    <property type="molecule type" value="Genomic_DNA"/>
</dbReference>
<name>S2E1L9_9ARCH</name>